<feature type="domain" description="NB-ARC" evidence="7">
    <location>
        <begin position="49"/>
        <end position="168"/>
    </location>
</feature>
<evidence type="ECO:0000256" key="1">
    <source>
        <dbReference type="ARBA" id="ARBA00008894"/>
    </source>
</evidence>
<reference evidence="9 10" key="1">
    <citation type="journal article" date="2020" name="Mol. Plant">
        <title>The Chromosome-Based Rubber Tree Genome Provides New Insights into Spurge Genome Evolution and Rubber Biosynthesis.</title>
        <authorList>
            <person name="Liu J."/>
            <person name="Shi C."/>
            <person name="Shi C.C."/>
            <person name="Li W."/>
            <person name="Zhang Q.J."/>
            <person name="Zhang Y."/>
            <person name="Li K."/>
            <person name="Lu H.F."/>
            <person name="Shi C."/>
            <person name="Zhu S.T."/>
            <person name="Xiao Z.Y."/>
            <person name="Nan H."/>
            <person name="Yue Y."/>
            <person name="Zhu X.G."/>
            <person name="Wu Y."/>
            <person name="Hong X.N."/>
            <person name="Fan G.Y."/>
            <person name="Tong Y."/>
            <person name="Zhang D."/>
            <person name="Mao C.L."/>
            <person name="Liu Y.L."/>
            <person name="Hao S.J."/>
            <person name="Liu W.Q."/>
            <person name="Lv M.Q."/>
            <person name="Zhang H.B."/>
            <person name="Liu Y."/>
            <person name="Hu-Tang G.R."/>
            <person name="Wang J.P."/>
            <person name="Wang J.H."/>
            <person name="Sun Y.H."/>
            <person name="Ni S.B."/>
            <person name="Chen W.B."/>
            <person name="Zhang X.C."/>
            <person name="Jiao Y.N."/>
            <person name="Eichler E.E."/>
            <person name="Li G.H."/>
            <person name="Liu X."/>
            <person name="Gao L.Z."/>
        </authorList>
    </citation>
    <scope>NUCLEOTIDE SEQUENCE [LARGE SCALE GENOMIC DNA]</scope>
    <source>
        <strain evidence="10">cv. GT1</strain>
        <tissue evidence="9">Leaf</tissue>
    </source>
</reference>
<dbReference type="SMART" id="SM00369">
    <property type="entry name" value="LRR_TYP"/>
    <property type="match status" value="2"/>
</dbReference>
<dbReference type="EMBL" id="JAAGAX010000003">
    <property type="protein sequence ID" value="KAF2320197.1"/>
    <property type="molecule type" value="Genomic_DNA"/>
</dbReference>
<keyword evidence="4" id="KW-0547">Nucleotide-binding</keyword>
<dbReference type="InterPro" id="IPR027417">
    <property type="entry name" value="P-loop_NTPase"/>
</dbReference>
<dbReference type="Gene3D" id="1.10.8.430">
    <property type="entry name" value="Helical domain of apoptotic protease-activating factors"/>
    <property type="match status" value="1"/>
</dbReference>
<dbReference type="Pfam" id="PF23598">
    <property type="entry name" value="LRR_14"/>
    <property type="match status" value="1"/>
</dbReference>
<evidence type="ECO:0000313" key="10">
    <source>
        <dbReference type="Proteomes" id="UP000467840"/>
    </source>
</evidence>
<evidence type="ECO:0000256" key="5">
    <source>
        <dbReference type="ARBA" id="ARBA00022821"/>
    </source>
</evidence>
<dbReference type="SUPFAM" id="SSF52540">
    <property type="entry name" value="P-loop containing nucleoside triphosphate hydrolases"/>
    <property type="match status" value="1"/>
</dbReference>
<feature type="domain" description="Disease resistance R13L4/SHOC-2-like LRR" evidence="8">
    <location>
        <begin position="377"/>
        <end position="437"/>
    </location>
</feature>
<comment type="similarity">
    <text evidence="1">Belongs to the disease resistance NB-LRR family.</text>
</comment>
<evidence type="ECO:0000313" key="9">
    <source>
        <dbReference type="EMBL" id="KAF2320197.1"/>
    </source>
</evidence>
<sequence>MCLQIKKWNVVLEESWKALKIQMWAGLGFMEEQRFKTFCRRLEYLFATMVADMFENIIWVTVPKVWNLRNLQLEISGQLPSNVIDSTNINSWELLMVLERMKFLLILHDVRQFISLEKVGIPRPTAENGCKIVLIARSEEVCDAMGVDSKIGLKDLSSWELFHGNVGEVADSSSLKPLATQVLNMCADYSLAIVLMAGALKDVSDVEDDKTRKCLRNYALFCENGWIASELLMQRWIFDGLIDAHDQGKKMLETLINFSLLDYEQEIEFVKMKKKIRYILLEYIVPTEEAQVLFLINGGMGLTKPPKVEQWEGLIEICLMDNDISELPISPSCPKLRKLFLERNYKLRIITPSFFDNMPALQVLNLSRTSIKSLPESLFKLFNLRRLFLNRCVLITTLSPEVGELKQLEVLDLEGTEIMILPKEVGQLTNLTCLEISFFEPTSRRSLKQSREIIPCGAISAYIY</sequence>
<name>A0A6A6N429_HEVBR</name>
<dbReference type="AlphaFoldDB" id="A0A6A6N429"/>
<dbReference type="Gene3D" id="3.80.10.10">
    <property type="entry name" value="Ribonuclease Inhibitor"/>
    <property type="match status" value="1"/>
</dbReference>
<keyword evidence="3" id="KW-0677">Repeat</keyword>
<dbReference type="InterPro" id="IPR042197">
    <property type="entry name" value="Apaf_helical"/>
</dbReference>
<keyword evidence="2" id="KW-0433">Leucine-rich repeat</keyword>
<dbReference type="InterPro" id="IPR032675">
    <property type="entry name" value="LRR_dom_sf"/>
</dbReference>
<gene>
    <name evidence="9" type="ORF">GH714_025251</name>
</gene>
<evidence type="ECO:0000256" key="4">
    <source>
        <dbReference type="ARBA" id="ARBA00022741"/>
    </source>
</evidence>
<accession>A0A6A6N429</accession>
<dbReference type="PANTHER" id="PTHR33463">
    <property type="entry name" value="NB-ARC DOMAIN-CONTAINING PROTEIN-RELATED"/>
    <property type="match status" value="1"/>
</dbReference>
<comment type="caution">
    <text evidence="9">The sequence shown here is derived from an EMBL/GenBank/DDBJ whole genome shotgun (WGS) entry which is preliminary data.</text>
</comment>
<dbReference type="Gene3D" id="3.40.50.300">
    <property type="entry name" value="P-loop containing nucleotide triphosphate hydrolases"/>
    <property type="match status" value="1"/>
</dbReference>
<keyword evidence="10" id="KW-1185">Reference proteome</keyword>
<dbReference type="InterPro" id="IPR050905">
    <property type="entry name" value="Plant_NBS-LRR"/>
</dbReference>
<dbReference type="Proteomes" id="UP000467840">
    <property type="component" value="Chromosome 10"/>
</dbReference>
<dbReference type="PANTHER" id="PTHR33463:SF179">
    <property type="entry name" value="NB-ARC DOMAIN-CONTAINING PROTEIN"/>
    <property type="match status" value="1"/>
</dbReference>
<dbReference type="InterPro" id="IPR003591">
    <property type="entry name" value="Leu-rich_rpt_typical-subtyp"/>
</dbReference>
<protein>
    <submittedName>
        <fullName evidence="9">Uncharacterized protein</fullName>
    </submittedName>
</protein>
<keyword evidence="6" id="KW-0067">ATP-binding</keyword>
<evidence type="ECO:0000259" key="8">
    <source>
        <dbReference type="Pfam" id="PF23598"/>
    </source>
</evidence>
<evidence type="ECO:0000256" key="6">
    <source>
        <dbReference type="ARBA" id="ARBA00022840"/>
    </source>
</evidence>
<evidence type="ECO:0000256" key="2">
    <source>
        <dbReference type="ARBA" id="ARBA00022614"/>
    </source>
</evidence>
<keyword evidence="5" id="KW-0611">Plant defense</keyword>
<dbReference type="InterPro" id="IPR055414">
    <property type="entry name" value="LRR_R13L4/SHOC2-like"/>
</dbReference>
<dbReference type="GO" id="GO:0005524">
    <property type="term" value="F:ATP binding"/>
    <property type="evidence" value="ECO:0007669"/>
    <property type="project" value="UniProtKB-KW"/>
</dbReference>
<dbReference type="GO" id="GO:0006952">
    <property type="term" value="P:defense response"/>
    <property type="evidence" value="ECO:0007669"/>
    <property type="project" value="UniProtKB-KW"/>
</dbReference>
<dbReference type="SUPFAM" id="SSF52058">
    <property type="entry name" value="L domain-like"/>
    <property type="match status" value="1"/>
</dbReference>
<proteinExistence type="inferred from homology"/>
<evidence type="ECO:0000259" key="7">
    <source>
        <dbReference type="Pfam" id="PF00931"/>
    </source>
</evidence>
<dbReference type="GO" id="GO:0043531">
    <property type="term" value="F:ADP binding"/>
    <property type="evidence" value="ECO:0007669"/>
    <property type="project" value="InterPro"/>
</dbReference>
<dbReference type="Pfam" id="PF00931">
    <property type="entry name" value="NB-ARC"/>
    <property type="match status" value="1"/>
</dbReference>
<organism evidence="9 10">
    <name type="scientific">Hevea brasiliensis</name>
    <name type="common">Para rubber tree</name>
    <name type="synonym">Siphonia brasiliensis</name>
    <dbReference type="NCBI Taxonomy" id="3981"/>
    <lineage>
        <taxon>Eukaryota</taxon>
        <taxon>Viridiplantae</taxon>
        <taxon>Streptophyta</taxon>
        <taxon>Embryophyta</taxon>
        <taxon>Tracheophyta</taxon>
        <taxon>Spermatophyta</taxon>
        <taxon>Magnoliopsida</taxon>
        <taxon>eudicotyledons</taxon>
        <taxon>Gunneridae</taxon>
        <taxon>Pentapetalae</taxon>
        <taxon>rosids</taxon>
        <taxon>fabids</taxon>
        <taxon>Malpighiales</taxon>
        <taxon>Euphorbiaceae</taxon>
        <taxon>Crotonoideae</taxon>
        <taxon>Micrandreae</taxon>
        <taxon>Hevea</taxon>
    </lineage>
</organism>
<dbReference type="InterPro" id="IPR002182">
    <property type="entry name" value="NB-ARC"/>
</dbReference>
<evidence type="ECO:0000256" key="3">
    <source>
        <dbReference type="ARBA" id="ARBA00022737"/>
    </source>
</evidence>